<sequence>MSTKAWPIEATALLLAHIDHSLAKGQQWKDTVVDTMSGLPNKTIKSCSQKLGSMDKLYPKKDTKTEIAKHGSAYLDLDDEMADAIDAARKLIEQGGSPSIALTSKEVEKAVVSSRKRSRTDDDDDEVRAKRQKLAEPAPARKLRPLRPTPATRSATAKVTVQVASTEDTAQPAPAEKAKCKGRAQPLAAATLPAALPPPEDGGVHPALAMLDEFHPRMRDLLFQLLQEGQAPATKRVAGLEADLAAARAREAALEAELVSTRGEIAQLKRDSGAPASAAALPDETMDDDTTGGVASPVVVKTSGERESPLLSVAPSRLSDTDGDLEIEEVVAGDPQATPGRPRGDVVDEFGPYFQGPTPNATKFTQVGGSSPVRSQAAAAAATAEKEDETVGEKEDEVDWDPTHLGLEEE</sequence>
<evidence type="ECO:0000256" key="1">
    <source>
        <dbReference type="SAM" id="MobiDB-lite"/>
    </source>
</evidence>
<reference evidence="2" key="1">
    <citation type="journal article" date="2020" name="Stud. Mycol.">
        <title>101 Dothideomycetes genomes: a test case for predicting lifestyles and emergence of pathogens.</title>
        <authorList>
            <person name="Haridas S."/>
            <person name="Albert R."/>
            <person name="Binder M."/>
            <person name="Bloem J."/>
            <person name="Labutti K."/>
            <person name="Salamov A."/>
            <person name="Andreopoulos B."/>
            <person name="Baker S."/>
            <person name="Barry K."/>
            <person name="Bills G."/>
            <person name="Bluhm B."/>
            <person name="Cannon C."/>
            <person name="Castanera R."/>
            <person name="Culley D."/>
            <person name="Daum C."/>
            <person name="Ezra D."/>
            <person name="Gonzalez J."/>
            <person name="Henrissat B."/>
            <person name="Kuo A."/>
            <person name="Liang C."/>
            <person name="Lipzen A."/>
            <person name="Lutzoni F."/>
            <person name="Magnuson J."/>
            <person name="Mondo S."/>
            <person name="Nolan M."/>
            <person name="Ohm R."/>
            <person name="Pangilinan J."/>
            <person name="Park H.-J."/>
            <person name="Ramirez L."/>
            <person name="Alfaro M."/>
            <person name="Sun H."/>
            <person name="Tritt A."/>
            <person name="Yoshinaga Y."/>
            <person name="Zwiers L.-H."/>
            <person name="Turgeon B."/>
            <person name="Goodwin S."/>
            <person name="Spatafora J."/>
            <person name="Crous P."/>
            <person name="Grigoriev I."/>
        </authorList>
    </citation>
    <scope>NUCLEOTIDE SEQUENCE</scope>
    <source>
        <strain evidence="2">CBS 122367</strain>
    </source>
</reference>
<feature type="compositionally biased region" description="Acidic residues" evidence="1">
    <location>
        <begin position="386"/>
        <end position="400"/>
    </location>
</feature>
<evidence type="ECO:0000313" key="2">
    <source>
        <dbReference type="EMBL" id="KAF2682979.1"/>
    </source>
</evidence>
<protein>
    <submittedName>
        <fullName evidence="2">Uncharacterized protein</fullName>
    </submittedName>
</protein>
<feature type="region of interest" description="Disordered" evidence="1">
    <location>
        <begin position="111"/>
        <end position="176"/>
    </location>
</feature>
<proteinExistence type="predicted"/>
<accession>A0A6G1IYL0</accession>
<feature type="region of interest" description="Disordered" evidence="1">
    <location>
        <begin position="270"/>
        <end position="292"/>
    </location>
</feature>
<keyword evidence="3" id="KW-1185">Reference proteome</keyword>
<dbReference type="EMBL" id="MU005585">
    <property type="protein sequence ID" value="KAF2682979.1"/>
    <property type="molecule type" value="Genomic_DNA"/>
</dbReference>
<evidence type="ECO:0000313" key="3">
    <source>
        <dbReference type="Proteomes" id="UP000799291"/>
    </source>
</evidence>
<organism evidence="2 3">
    <name type="scientific">Lentithecium fluviatile CBS 122367</name>
    <dbReference type="NCBI Taxonomy" id="1168545"/>
    <lineage>
        <taxon>Eukaryota</taxon>
        <taxon>Fungi</taxon>
        <taxon>Dikarya</taxon>
        <taxon>Ascomycota</taxon>
        <taxon>Pezizomycotina</taxon>
        <taxon>Dothideomycetes</taxon>
        <taxon>Pleosporomycetidae</taxon>
        <taxon>Pleosporales</taxon>
        <taxon>Massarineae</taxon>
        <taxon>Lentitheciaceae</taxon>
        <taxon>Lentithecium</taxon>
    </lineage>
</organism>
<feature type="compositionally biased region" description="Polar residues" evidence="1">
    <location>
        <begin position="357"/>
        <end position="374"/>
    </location>
</feature>
<feature type="region of interest" description="Disordered" evidence="1">
    <location>
        <begin position="334"/>
        <end position="410"/>
    </location>
</feature>
<dbReference type="AlphaFoldDB" id="A0A6G1IYL0"/>
<gene>
    <name evidence="2" type="ORF">K458DRAFT_453274</name>
</gene>
<name>A0A6G1IYL0_9PLEO</name>
<dbReference type="Proteomes" id="UP000799291">
    <property type="component" value="Unassembled WGS sequence"/>
</dbReference>